<dbReference type="PATRIC" id="fig|1459.3.peg.5799"/>
<dbReference type="SUPFAM" id="SSF50475">
    <property type="entry name" value="FMN-binding split barrel"/>
    <property type="match status" value="1"/>
</dbReference>
<reference evidence="3" key="1">
    <citation type="submission" date="2015-07" db="EMBL/GenBank/DDBJ databases">
        <title>Fjat-10036 dsm4.</title>
        <authorList>
            <person name="Liu B."/>
            <person name="Wang J."/>
            <person name="Zhu Y."/>
            <person name="Liu G."/>
            <person name="Chen Q."/>
            <person name="Chen Z."/>
            <person name="Lan J."/>
            <person name="Che J."/>
            <person name="Ge C."/>
            <person name="Shi H."/>
            <person name="Pan Z."/>
            <person name="Liu X."/>
        </authorList>
    </citation>
    <scope>NUCLEOTIDE SEQUENCE [LARGE SCALE GENOMIC DNA]</scope>
    <source>
        <strain evidence="3">DSM 4</strain>
    </source>
</reference>
<feature type="domain" description="Pyridoxamine 5'-phosphate oxidase N-terminal" evidence="1">
    <location>
        <begin position="38"/>
        <end position="136"/>
    </location>
</feature>
<organism evidence="2 3">
    <name type="scientific">Sporosarcina globispora</name>
    <name type="common">Bacillus globisporus</name>
    <dbReference type="NCBI Taxonomy" id="1459"/>
    <lineage>
        <taxon>Bacteria</taxon>
        <taxon>Bacillati</taxon>
        <taxon>Bacillota</taxon>
        <taxon>Bacilli</taxon>
        <taxon>Bacillales</taxon>
        <taxon>Caryophanaceae</taxon>
        <taxon>Sporosarcina</taxon>
    </lineage>
</organism>
<name>A0A0M0GJB5_SPOGL</name>
<dbReference type="OrthoDB" id="9796486at2"/>
<comment type="caution">
    <text evidence="2">The sequence shown here is derived from an EMBL/GenBank/DDBJ whole genome shotgun (WGS) entry which is preliminary data.</text>
</comment>
<dbReference type="GO" id="GO:0016787">
    <property type="term" value="F:hydrolase activity"/>
    <property type="evidence" value="ECO:0007669"/>
    <property type="project" value="UniProtKB-KW"/>
</dbReference>
<dbReference type="Gene3D" id="2.30.110.10">
    <property type="entry name" value="Electron Transport, Fmn-binding Protein, Chain A"/>
    <property type="match status" value="1"/>
</dbReference>
<dbReference type="STRING" id="1459.AF332_26385"/>
<protein>
    <submittedName>
        <fullName evidence="2">Phosphohydrolase</fullName>
    </submittedName>
</protein>
<dbReference type="InterPro" id="IPR012349">
    <property type="entry name" value="Split_barrel_FMN-bd"/>
</dbReference>
<evidence type="ECO:0000313" key="3">
    <source>
        <dbReference type="Proteomes" id="UP000037109"/>
    </source>
</evidence>
<sequence>MRSKYLDIITTREEFESFREEIGTPSARAASKVITFIDEHCIDFISKSPFLTMSTSDSDGKCDVSPRGDFPGFVTVLDEQHLFIPERKGNKRMDSAHNIIINPNIGLLFFIPGLGETLRINGKAYICRDPELLARSQVNGRAPLFGILVEADECFIHCAKAFIRSGLWNQESWLAKETLPSAPAMLAAHANLPNDTFEQVAKDLQEGYKNRLY</sequence>
<dbReference type="NCBIfam" id="TIGR04025">
    <property type="entry name" value="PPOX_FMN_DR2398"/>
    <property type="match status" value="1"/>
</dbReference>
<evidence type="ECO:0000313" key="2">
    <source>
        <dbReference type="EMBL" id="KON90000.1"/>
    </source>
</evidence>
<evidence type="ECO:0000259" key="1">
    <source>
        <dbReference type="Pfam" id="PF01243"/>
    </source>
</evidence>
<accession>A0A0M0GJB5</accession>
<dbReference type="InterPro" id="IPR011576">
    <property type="entry name" value="Pyridox_Oxase_N"/>
</dbReference>
<dbReference type="PANTHER" id="PTHR42815:SF2">
    <property type="entry name" value="FAD-BINDING, PUTATIVE (AFU_ORTHOLOGUE AFUA_6G07600)-RELATED"/>
    <property type="match status" value="1"/>
</dbReference>
<gene>
    <name evidence="2" type="ORF">AF332_26385</name>
</gene>
<proteinExistence type="predicted"/>
<dbReference type="InterPro" id="IPR024029">
    <property type="entry name" value="Pyridox_Oxase_FMN-dep"/>
</dbReference>
<dbReference type="Pfam" id="PF01243">
    <property type="entry name" value="PNPOx_N"/>
    <property type="match status" value="1"/>
</dbReference>
<dbReference type="PANTHER" id="PTHR42815">
    <property type="entry name" value="FAD-BINDING, PUTATIVE (AFU_ORTHOLOGUE AFUA_6G07600)-RELATED"/>
    <property type="match status" value="1"/>
</dbReference>
<dbReference type="Proteomes" id="UP000037109">
    <property type="component" value="Unassembled WGS sequence"/>
</dbReference>
<dbReference type="EMBL" id="LGUF01000007">
    <property type="protein sequence ID" value="KON90000.1"/>
    <property type="molecule type" value="Genomic_DNA"/>
</dbReference>
<keyword evidence="3" id="KW-1185">Reference proteome</keyword>
<dbReference type="AlphaFoldDB" id="A0A0M0GJB5"/>
<keyword evidence="2" id="KW-0378">Hydrolase</keyword>